<organism evidence="2 3">
    <name type="scientific">Symbiodinium natans</name>
    <dbReference type="NCBI Taxonomy" id="878477"/>
    <lineage>
        <taxon>Eukaryota</taxon>
        <taxon>Sar</taxon>
        <taxon>Alveolata</taxon>
        <taxon>Dinophyceae</taxon>
        <taxon>Suessiales</taxon>
        <taxon>Symbiodiniaceae</taxon>
        <taxon>Symbiodinium</taxon>
    </lineage>
</organism>
<evidence type="ECO:0000313" key="3">
    <source>
        <dbReference type="Proteomes" id="UP000604046"/>
    </source>
</evidence>
<keyword evidence="1" id="KW-0812">Transmembrane</keyword>
<dbReference type="EMBL" id="CAJNDS010000272">
    <property type="protein sequence ID" value="CAE7037090.1"/>
    <property type="molecule type" value="Genomic_DNA"/>
</dbReference>
<name>A0A812IJ95_9DINO</name>
<reference evidence="2" key="1">
    <citation type="submission" date="2021-02" db="EMBL/GenBank/DDBJ databases">
        <authorList>
            <person name="Dougan E. K."/>
            <person name="Rhodes N."/>
            <person name="Thang M."/>
            <person name="Chan C."/>
        </authorList>
    </citation>
    <scope>NUCLEOTIDE SEQUENCE</scope>
</reference>
<protein>
    <submittedName>
        <fullName evidence="2">Uncharacterized protein</fullName>
    </submittedName>
</protein>
<feature type="transmembrane region" description="Helical" evidence="1">
    <location>
        <begin position="57"/>
        <end position="76"/>
    </location>
</feature>
<keyword evidence="1" id="KW-0472">Membrane</keyword>
<keyword evidence="1" id="KW-1133">Transmembrane helix</keyword>
<evidence type="ECO:0000313" key="2">
    <source>
        <dbReference type="EMBL" id="CAE7037090.1"/>
    </source>
</evidence>
<feature type="transmembrane region" description="Helical" evidence="1">
    <location>
        <begin position="12"/>
        <end position="37"/>
    </location>
</feature>
<evidence type="ECO:0000256" key="1">
    <source>
        <dbReference type="SAM" id="Phobius"/>
    </source>
</evidence>
<comment type="caution">
    <text evidence="2">The sequence shown here is derived from an EMBL/GenBank/DDBJ whole genome shotgun (WGS) entry which is preliminary data.</text>
</comment>
<keyword evidence="3" id="KW-1185">Reference proteome</keyword>
<dbReference type="Proteomes" id="UP000604046">
    <property type="component" value="Unassembled WGS sequence"/>
</dbReference>
<gene>
    <name evidence="2" type="ORF">SNAT2548_LOCUS4449</name>
</gene>
<accession>A0A812IJ95</accession>
<proteinExistence type="predicted"/>
<sequence length="366" mass="41147">MAQGMASQIAAFSCVVYGLGWVHVLLLGLLVALLGQMAFDASGLCTWAKLRPDVSDSLLYCFFPLHILNFALSLLLSSLSLLTWAFSQAHACGLWSWPQADVDIAELVRGAVLGVVCFEAVPLTLRRLCSQTAPTPVHLIQYGSREGRIAQNMEERTLHEPGPMRRTVRLEVLEVSIKTYTGHWARWLLRWPTTLALEVEALPELAGRRVQPSTFRTRCLNYLSFLGRTSSPGCCSCSAREEALAALTVEGDLDHFMLKIYEQGARTPRWTKAYPWTRKYADALEANKAEWIEVVELDDLGPQRSILYDRWYFFFGVRTGEFPARVKIKVQQTLTPGMPSSIKQVRPVTTTRQTIVTTKFGDWTTT</sequence>
<dbReference type="AlphaFoldDB" id="A0A812IJ95"/>